<dbReference type="Proteomes" id="UP000656732">
    <property type="component" value="Unassembled WGS sequence"/>
</dbReference>
<comment type="caution">
    <text evidence="4">The sequence shown here is derived from an EMBL/GenBank/DDBJ whole genome shotgun (WGS) entry which is preliminary data.</text>
</comment>
<accession>A0A918BJ72</accession>
<proteinExistence type="predicted"/>
<keyword evidence="5" id="KW-1185">Reference proteome</keyword>
<protein>
    <recommendedName>
        <fullName evidence="3">DUF8175 domain-containing protein</fullName>
    </recommendedName>
</protein>
<organism evidence="4 5">
    <name type="scientific">Streptomyces pilosus</name>
    <dbReference type="NCBI Taxonomy" id="28893"/>
    <lineage>
        <taxon>Bacteria</taxon>
        <taxon>Bacillati</taxon>
        <taxon>Actinomycetota</taxon>
        <taxon>Actinomycetes</taxon>
        <taxon>Kitasatosporales</taxon>
        <taxon>Streptomycetaceae</taxon>
        <taxon>Streptomyces</taxon>
    </lineage>
</organism>
<reference evidence="4" key="2">
    <citation type="submission" date="2020-09" db="EMBL/GenBank/DDBJ databases">
        <authorList>
            <person name="Sun Q."/>
            <person name="Ohkuma M."/>
        </authorList>
    </citation>
    <scope>NUCLEOTIDE SEQUENCE</scope>
    <source>
        <strain evidence="4">JCM 4403</strain>
    </source>
</reference>
<evidence type="ECO:0000256" key="2">
    <source>
        <dbReference type="SAM" id="Phobius"/>
    </source>
</evidence>
<keyword evidence="2" id="KW-1133">Transmembrane helix</keyword>
<evidence type="ECO:0000256" key="1">
    <source>
        <dbReference type="SAM" id="MobiDB-lite"/>
    </source>
</evidence>
<sequence length="245" mass="26196">MFTRSRRRDEPSGPYWRQRGWQLSAGFVAVVFVLGGTIALTAGEDRARKPAPDGPLSGRAAGGDSRPQGCRTDDGDDAVPTTAPRGVEWRTIGVVRVPVSPAAGPTRTDGGMRWCFAHTPVGAVLAAHVIPSQLSEPGWREVLDQQVVAGPGRDRFEFQRGLVRDSSAGRSDGSVATYTGFSVASYEGSDATVDLLMRTGSGYATTSIDLRWSGGDWKIRPSDGGDLHTPVSVVQNPRGYVLWGR</sequence>
<evidence type="ECO:0000313" key="5">
    <source>
        <dbReference type="Proteomes" id="UP000656732"/>
    </source>
</evidence>
<dbReference type="EMBL" id="BMTU01000003">
    <property type="protein sequence ID" value="GGQ71464.1"/>
    <property type="molecule type" value="Genomic_DNA"/>
</dbReference>
<name>A0A918BJ72_9ACTN</name>
<keyword evidence="2" id="KW-0812">Transmembrane</keyword>
<dbReference type="RefSeq" id="WP_189557040.1">
    <property type="nucleotide sequence ID" value="NZ_BMTE01000015.1"/>
</dbReference>
<evidence type="ECO:0000313" key="4">
    <source>
        <dbReference type="EMBL" id="GGQ71464.1"/>
    </source>
</evidence>
<feature type="transmembrane region" description="Helical" evidence="2">
    <location>
        <begin position="21"/>
        <end position="42"/>
    </location>
</feature>
<keyword evidence="2" id="KW-0472">Membrane</keyword>
<feature type="region of interest" description="Disordered" evidence="1">
    <location>
        <begin position="45"/>
        <end position="83"/>
    </location>
</feature>
<dbReference type="AlphaFoldDB" id="A0A918BJ72"/>
<dbReference type="InterPro" id="IPR058488">
    <property type="entry name" value="DUF8175"/>
</dbReference>
<gene>
    <name evidence="4" type="ORF">GCM10010280_17010</name>
</gene>
<dbReference type="Pfam" id="PF26526">
    <property type="entry name" value="DUF8175"/>
    <property type="match status" value="1"/>
</dbReference>
<evidence type="ECO:0000259" key="3">
    <source>
        <dbReference type="Pfam" id="PF26526"/>
    </source>
</evidence>
<feature type="domain" description="DUF8175" evidence="3">
    <location>
        <begin position="56"/>
        <end position="241"/>
    </location>
</feature>
<reference evidence="4" key="1">
    <citation type="journal article" date="2014" name="Int. J. Syst. Evol. Microbiol.">
        <title>Complete genome sequence of Corynebacterium casei LMG S-19264T (=DSM 44701T), isolated from a smear-ripened cheese.</title>
        <authorList>
            <consortium name="US DOE Joint Genome Institute (JGI-PGF)"/>
            <person name="Walter F."/>
            <person name="Albersmeier A."/>
            <person name="Kalinowski J."/>
            <person name="Ruckert C."/>
        </authorList>
    </citation>
    <scope>NUCLEOTIDE SEQUENCE</scope>
    <source>
        <strain evidence="4">JCM 4403</strain>
    </source>
</reference>